<evidence type="ECO:0000313" key="3">
    <source>
        <dbReference type="Proteomes" id="UP000796880"/>
    </source>
</evidence>
<feature type="compositionally biased region" description="Low complexity" evidence="1">
    <location>
        <begin position="108"/>
        <end position="126"/>
    </location>
</feature>
<name>A0A8K0DWZ8_9ROSA</name>
<feature type="region of interest" description="Disordered" evidence="1">
    <location>
        <begin position="87"/>
        <end position="126"/>
    </location>
</feature>
<protein>
    <submittedName>
        <fullName evidence="2">Uncharacterized protein</fullName>
    </submittedName>
</protein>
<sequence length="253" mass="28434">MGKLYRARHFLNFQVVLNSKYEGNSRFHIIVFDTSTTEIEYPINPTLHFDICSQDNDADEDQLKDPKREDIETTDDYVQIFDNHFSALPKPENKSSLQCPPPQKRMRAPTVSLSTSSSSSSSALEPEVVRSKCLSPSDTSNPLFIDISETETSCPVCIAKRNNVTSDQICELSQRKTSKHEGEGLGQDRENVVKIQPRLTFKEVLAHSSKLARHSPQSPLISAGNLLHECEQILATFTQGRSDRSRKTSLSSY</sequence>
<dbReference type="AlphaFoldDB" id="A0A8K0DWZ8"/>
<dbReference type="Proteomes" id="UP000796880">
    <property type="component" value="Unassembled WGS sequence"/>
</dbReference>
<evidence type="ECO:0000256" key="1">
    <source>
        <dbReference type="SAM" id="MobiDB-lite"/>
    </source>
</evidence>
<keyword evidence="3" id="KW-1185">Reference proteome</keyword>
<organism evidence="2 3">
    <name type="scientific">Rhamnella rubrinervis</name>
    <dbReference type="NCBI Taxonomy" id="2594499"/>
    <lineage>
        <taxon>Eukaryota</taxon>
        <taxon>Viridiplantae</taxon>
        <taxon>Streptophyta</taxon>
        <taxon>Embryophyta</taxon>
        <taxon>Tracheophyta</taxon>
        <taxon>Spermatophyta</taxon>
        <taxon>Magnoliopsida</taxon>
        <taxon>eudicotyledons</taxon>
        <taxon>Gunneridae</taxon>
        <taxon>Pentapetalae</taxon>
        <taxon>rosids</taxon>
        <taxon>fabids</taxon>
        <taxon>Rosales</taxon>
        <taxon>Rhamnaceae</taxon>
        <taxon>rhamnoid group</taxon>
        <taxon>Rhamneae</taxon>
        <taxon>Rhamnella</taxon>
    </lineage>
</organism>
<dbReference type="EMBL" id="VOIH02000008">
    <property type="protein sequence ID" value="KAF3438875.1"/>
    <property type="molecule type" value="Genomic_DNA"/>
</dbReference>
<gene>
    <name evidence="2" type="ORF">FNV43_RR17150</name>
</gene>
<reference evidence="2" key="1">
    <citation type="submission" date="2020-03" db="EMBL/GenBank/DDBJ databases">
        <title>A high-quality chromosome-level genome assembly of a woody plant with both climbing and erect habits, Rhamnella rubrinervis.</title>
        <authorList>
            <person name="Lu Z."/>
            <person name="Yang Y."/>
            <person name="Zhu X."/>
            <person name="Sun Y."/>
        </authorList>
    </citation>
    <scope>NUCLEOTIDE SEQUENCE</scope>
    <source>
        <strain evidence="2">BYM</strain>
        <tissue evidence="2">Leaf</tissue>
    </source>
</reference>
<proteinExistence type="predicted"/>
<comment type="caution">
    <text evidence="2">The sequence shown here is derived from an EMBL/GenBank/DDBJ whole genome shotgun (WGS) entry which is preliminary data.</text>
</comment>
<accession>A0A8K0DWZ8</accession>
<evidence type="ECO:0000313" key="2">
    <source>
        <dbReference type="EMBL" id="KAF3438875.1"/>
    </source>
</evidence>